<protein>
    <recommendedName>
        <fullName evidence="5">Methyl-accepting transducer domain-containing protein</fullName>
    </recommendedName>
</protein>
<dbReference type="AlphaFoldDB" id="A0A7S8C988"/>
<gene>
    <name evidence="6" type="ORF">G8O30_01300</name>
</gene>
<dbReference type="Gene3D" id="1.10.287.950">
    <property type="entry name" value="Methyl-accepting chemotaxis protein"/>
    <property type="match status" value="1"/>
</dbReference>
<feature type="transmembrane region" description="Helical" evidence="4">
    <location>
        <begin position="143"/>
        <end position="164"/>
    </location>
</feature>
<feature type="transmembrane region" description="Helical" evidence="4">
    <location>
        <begin position="42"/>
        <end position="60"/>
    </location>
</feature>
<dbReference type="SMART" id="SM00283">
    <property type="entry name" value="MA"/>
    <property type="match status" value="1"/>
</dbReference>
<feature type="domain" description="Methyl-accepting transducer" evidence="5">
    <location>
        <begin position="210"/>
        <end position="460"/>
    </location>
</feature>
<proteinExistence type="predicted"/>
<evidence type="ECO:0000313" key="6">
    <source>
        <dbReference type="EMBL" id="QPC45702.1"/>
    </source>
</evidence>
<dbReference type="Pfam" id="PF00015">
    <property type="entry name" value="MCPsignal"/>
    <property type="match status" value="1"/>
</dbReference>
<keyword evidence="1 2" id="KW-0807">Transducer</keyword>
<dbReference type="GO" id="GO:0016020">
    <property type="term" value="C:membrane"/>
    <property type="evidence" value="ECO:0007669"/>
    <property type="project" value="InterPro"/>
</dbReference>
<feature type="transmembrane region" description="Helical" evidence="4">
    <location>
        <begin position="80"/>
        <end position="107"/>
    </location>
</feature>
<keyword evidence="4" id="KW-0812">Transmembrane</keyword>
<accession>A0A7S8C988</accession>
<feature type="coiled-coil region" evidence="3">
    <location>
        <begin position="449"/>
        <end position="476"/>
    </location>
</feature>
<dbReference type="GO" id="GO:0007165">
    <property type="term" value="P:signal transduction"/>
    <property type="evidence" value="ECO:0007669"/>
    <property type="project" value="UniProtKB-KW"/>
</dbReference>
<feature type="transmembrane region" description="Helical" evidence="4">
    <location>
        <begin position="17"/>
        <end position="36"/>
    </location>
</feature>
<organism evidence="6 7">
    <name type="scientific">Mangrovibacillus cuniculi</name>
    <dbReference type="NCBI Taxonomy" id="2593652"/>
    <lineage>
        <taxon>Bacteria</taxon>
        <taxon>Bacillati</taxon>
        <taxon>Bacillota</taxon>
        <taxon>Bacilli</taxon>
        <taxon>Bacillales</taxon>
        <taxon>Bacillaceae</taxon>
        <taxon>Mangrovibacillus</taxon>
    </lineage>
</organism>
<dbReference type="SUPFAM" id="SSF58104">
    <property type="entry name" value="Methyl-accepting chemotaxis protein (MCP) signaling domain"/>
    <property type="match status" value="1"/>
</dbReference>
<dbReference type="RefSeq" id="WP_239673218.1">
    <property type="nucleotide sequence ID" value="NZ_CP049742.1"/>
</dbReference>
<keyword evidence="7" id="KW-1185">Reference proteome</keyword>
<sequence>MNNITEMMKKDSSTKNLLMYSVFAFSILAALIKSLVTKESATIILFSTELILFTVVYLLGEKVIKRPTIFPLLGIISVNVFTIAGIFVAGGGWTVIIVTFLLAIFAAVPFKKYLFALGYSLGLLTILLAITNSTKEAESIQSNAATVLLIYVLTGVMLFVLIQLNEKLAKNVQELLQFSNEIAATQQSQREQLEYKVGHILEDVSTVNDRLQNNFVAQSDIQIVLQEIAQGSQQQSEQISEITDNARFSHRSMEQLKSSMTTLLQDTNITKKVSEDGEKKVLAFSTDVKEISVFIKELHDMFTDLSEKIKETNMFSDSIKQISEQTNLLALNASIEAARAGEAGKGFSVVADEIRKLAEMTNKTAESITTNLNAVNNENVTTLSKMDTSEQKVLAMYESSEEVVSAFSQLSEMFNRLRENVKETDAFTEDVTVNSTKIEQSTAELAAIIEQASASIEEINATVENLSKDNEKISILMDQTAASAKEIIDTKK</sequence>
<evidence type="ECO:0000256" key="2">
    <source>
        <dbReference type="PROSITE-ProRule" id="PRU00284"/>
    </source>
</evidence>
<keyword evidence="4" id="KW-1133">Transmembrane helix</keyword>
<dbReference type="Proteomes" id="UP000593626">
    <property type="component" value="Chromosome"/>
</dbReference>
<keyword evidence="4" id="KW-0472">Membrane</keyword>
<dbReference type="PANTHER" id="PTHR32089:SF112">
    <property type="entry name" value="LYSOZYME-LIKE PROTEIN-RELATED"/>
    <property type="match status" value="1"/>
</dbReference>
<evidence type="ECO:0000256" key="1">
    <source>
        <dbReference type="ARBA" id="ARBA00023224"/>
    </source>
</evidence>
<reference evidence="6 7" key="1">
    <citation type="submission" date="2019-07" db="EMBL/GenBank/DDBJ databases">
        <title>Genome sequence of 2 isolates from Red Sea Mangroves.</title>
        <authorList>
            <person name="Sefrji F."/>
            <person name="Michoud G."/>
            <person name="Merlino G."/>
            <person name="Daffonchio D."/>
        </authorList>
    </citation>
    <scope>NUCLEOTIDE SEQUENCE [LARGE SCALE GENOMIC DNA]</scope>
    <source>
        <strain evidence="6 7">R1DC41</strain>
    </source>
</reference>
<evidence type="ECO:0000259" key="5">
    <source>
        <dbReference type="PROSITE" id="PS50111"/>
    </source>
</evidence>
<name>A0A7S8C988_9BACI</name>
<dbReference type="PANTHER" id="PTHR32089">
    <property type="entry name" value="METHYL-ACCEPTING CHEMOTAXIS PROTEIN MCPB"/>
    <property type="match status" value="1"/>
</dbReference>
<dbReference type="PROSITE" id="PS50111">
    <property type="entry name" value="CHEMOTAXIS_TRANSDUC_2"/>
    <property type="match status" value="1"/>
</dbReference>
<dbReference type="EMBL" id="CP049742">
    <property type="protein sequence ID" value="QPC45702.1"/>
    <property type="molecule type" value="Genomic_DNA"/>
</dbReference>
<feature type="transmembrane region" description="Helical" evidence="4">
    <location>
        <begin position="113"/>
        <end position="131"/>
    </location>
</feature>
<dbReference type="InterPro" id="IPR004089">
    <property type="entry name" value="MCPsignal_dom"/>
</dbReference>
<dbReference type="KEGG" id="mcui:G8O30_01300"/>
<evidence type="ECO:0000256" key="3">
    <source>
        <dbReference type="SAM" id="Coils"/>
    </source>
</evidence>
<keyword evidence="3" id="KW-0175">Coiled coil</keyword>
<evidence type="ECO:0000256" key="4">
    <source>
        <dbReference type="SAM" id="Phobius"/>
    </source>
</evidence>
<evidence type="ECO:0000313" key="7">
    <source>
        <dbReference type="Proteomes" id="UP000593626"/>
    </source>
</evidence>